<dbReference type="EMBL" id="CP002568">
    <property type="protein sequence ID" value="ADZ72020.1"/>
    <property type="molecule type" value="Genomic_DNA"/>
</dbReference>
<keyword evidence="2" id="KW-1185">Reference proteome</keyword>
<dbReference type="HOGENOM" id="CLU_1702650_0_0_5"/>
<dbReference type="eggNOG" id="COG1475">
    <property type="taxonomic scope" value="Bacteria"/>
</dbReference>
<sequence length="154" mass="16779">MEDCTAHAALAKEAERWGDHLPGDAADLFGWCLAQPQDVLLDLLAFLAAQSVNAVETKHDHTKTARLDHASDLAEALSFDMAQHWTPSVEGFYGRVSKATLLHIVTETRAPMQVSISELKKKDAARYVAKAMQGIAWLPAPFRMTGAEPVRAAA</sequence>
<organism evidence="1 2">
    <name type="scientific">Polymorphum gilvum (strain LMG 25793 / CGMCC 1.9160 / SL003B-26A1)</name>
    <dbReference type="NCBI Taxonomy" id="991905"/>
    <lineage>
        <taxon>Bacteria</taxon>
        <taxon>Pseudomonadati</taxon>
        <taxon>Pseudomonadota</taxon>
        <taxon>Alphaproteobacteria</taxon>
        <taxon>Rhodobacterales</taxon>
        <taxon>Paracoccaceae</taxon>
        <taxon>Polymorphum</taxon>
    </lineage>
</organism>
<dbReference type="Proteomes" id="UP000008130">
    <property type="component" value="Chromosome"/>
</dbReference>
<proteinExistence type="predicted"/>
<protein>
    <submittedName>
        <fullName evidence="1">ParB-like partition protein</fullName>
    </submittedName>
</protein>
<accession>F2J1V9</accession>
<dbReference type="AlphaFoldDB" id="F2J1V9"/>
<evidence type="ECO:0000313" key="1">
    <source>
        <dbReference type="EMBL" id="ADZ72020.1"/>
    </source>
</evidence>
<reference evidence="1 2" key="1">
    <citation type="journal article" date="2011" name="J. Bacteriol.">
        <title>Complete genome sequence of Polymorphum gilvum SL003B-26A1T, a crude oil-degrading bacterium from oil-polluted saline soil.</title>
        <authorList>
            <person name="Li S.G."/>
            <person name="Tang Y.Q."/>
            <person name="Nie Y."/>
            <person name="Cai M."/>
            <person name="Wu X.L."/>
        </authorList>
    </citation>
    <scope>NUCLEOTIDE SEQUENCE [LARGE SCALE GENOMIC DNA]</scope>
    <source>
        <strain evidence="2">LMG 25793 / CGMCC 1.9160 / SL003B-26A1</strain>
    </source>
</reference>
<name>F2J1V9_POLGS</name>
<dbReference type="KEGG" id="pgv:SL003B_3598"/>
<dbReference type="STRING" id="991905.SL003B_3598"/>
<evidence type="ECO:0000313" key="2">
    <source>
        <dbReference type="Proteomes" id="UP000008130"/>
    </source>
</evidence>
<gene>
    <name evidence="1" type="ordered locus">SL003B_3598</name>
</gene>